<evidence type="ECO:0000259" key="5">
    <source>
        <dbReference type="Pfam" id="PF01522"/>
    </source>
</evidence>
<dbReference type="Gene3D" id="3.20.20.370">
    <property type="entry name" value="Glycoside hydrolase/deacetylase"/>
    <property type="match status" value="1"/>
</dbReference>
<dbReference type="PANTHER" id="PTHR43123">
    <property type="entry name" value="POLYSACCHARIDE DEACETYLASE-RELATED"/>
    <property type="match status" value="1"/>
</dbReference>
<evidence type="ECO:0000313" key="6">
    <source>
        <dbReference type="EMBL" id="SDG35065.1"/>
    </source>
</evidence>
<keyword evidence="7" id="KW-1185">Reference proteome</keyword>
<evidence type="ECO:0000256" key="4">
    <source>
        <dbReference type="ARBA" id="ARBA00032976"/>
    </source>
</evidence>
<proteinExistence type="inferred from homology"/>
<dbReference type="CDD" id="cd10979">
    <property type="entry name" value="CE4_PuuE_like"/>
    <property type="match status" value="1"/>
</dbReference>
<comment type="caution">
    <text evidence="6">The sequence shown here is derived from an EMBL/GenBank/DDBJ whole genome shotgun (WGS) entry which is preliminary data.</text>
</comment>
<gene>
    <name evidence="6" type="ORF">SAMN05660686_04113</name>
</gene>
<dbReference type="GO" id="GO:0016810">
    <property type="term" value="F:hydrolase activity, acting on carbon-nitrogen (but not peptide) bonds"/>
    <property type="evidence" value="ECO:0007669"/>
    <property type="project" value="InterPro"/>
</dbReference>
<evidence type="ECO:0000256" key="3">
    <source>
        <dbReference type="ARBA" id="ARBA00020071"/>
    </source>
</evidence>
<evidence type="ECO:0000313" key="7">
    <source>
        <dbReference type="Proteomes" id="UP000198615"/>
    </source>
</evidence>
<dbReference type="InterPro" id="IPR011330">
    <property type="entry name" value="Glyco_hydro/deAcase_b/a-brl"/>
</dbReference>
<dbReference type="SUPFAM" id="SSF88713">
    <property type="entry name" value="Glycoside hydrolase/deacetylase"/>
    <property type="match status" value="1"/>
</dbReference>
<feature type="domain" description="NodB homology" evidence="5">
    <location>
        <begin position="67"/>
        <end position="177"/>
    </location>
</feature>
<dbReference type="PANTHER" id="PTHR43123:SF4">
    <property type="entry name" value="POLYSACCHARIDE DEACETYLASE"/>
    <property type="match status" value="1"/>
</dbReference>
<accession>A0A8G2BL69</accession>
<sequence>MNFAYEDRAPYSAIVDRPKLTWPNGAKIAVWVVPNVEHYEFLPRPSRIRDPWPRTPHPDVHGYGVRDYGNRVGLWRMMEVMDAHGVRGTLSLSMSNFVHYPEIFEACEARRWAIMSHGMYNTRYHWGYSEEEERDAIHESLDLHTRLTGRKLRGWFSPAGSWTFNTPDLVAEAGIDYYCDWYHDDQPFPMRTRSGKTLITIPYTMELNDAVMYRNQFDGEDFANWTCDAFDTLYKEGEEQPRVLCLALHPYILGQPHRIKHLDRALAYITGHDKVWLATGEEIADWYIANHLDTMKAHLGWEDAP</sequence>
<dbReference type="AlphaFoldDB" id="A0A8G2BL69"/>
<dbReference type="Pfam" id="PF01522">
    <property type="entry name" value="Polysacc_deac_1"/>
    <property type="match status" value="1"/>
</dbReference>
<dbReference type="OrthoDB" id="9787041at2"/>
<evidence type="ECO:0000256" key="2">
    <source>
        <dbReference type="ARBA" id="ARBA00010973"/>
    </source>
</evidence>
<comment type="function">
    <text evidence="1">Is involved in generating a small heat-stable compound (Nod), an acylated oligomer of N-acetylglucosamine, that stimulates mitosis in various plant protoplasts.</text>
</comment>
<organism evidence="6 7">
    <name type="scientific">Thalassobaculum litoreum DSM 18839</name>
    <dbReference type="NCBI Taxonomy" id="1123362"/>
    <lineage>
        <taxon>Bacteria</taxon>
        <taxon>Pseudomonadati</taxon>
        <taxon>Pseudomonadota</taxon>
        <taxon>Alphaproteobacteria</taxon>
        <taxon>Rhodospirillales</taxon>
        <taxon>Thalassobaculaceae</taxon>
        <taxon>Thalassobaculum</taxon>
    </lineage>
</organism>
<evidence type="ECO:0000256" key="1">
    <source>
        <dbReference type="ARBA" id="ARBA00003236"/>
    </source>
</evidence>
<dbReference type="RefSeq" id="WP_093153362.1">
    <property type="nucleotide sequence ID" value="NZ_FNBW01000015.1"/>
</dbReference>
<dbReference type="Proteomes" id="UP000198615">
    <property type="component" value="Unassembled WGS sequence"/>
</dbReference>
<dbReference type="EMBL" id="FNBW01000015">
    <property type="protein sequence ID" value="SDG35065.1"/>
    <property type="molecule type" value="Genomic_DNA"/>
</dbReference>
<comment type="similarity">
    <text evidence="2">Belongs to the polysaccharide deacetylase family.</text>
</comment>
<name>A0A8G2BL69_9PROT</name>
<dbReference type="GO" id="GO:0005975">
    <property type="term" value="P:carbohydrate metabolic process"/>
    <property type="evidence" value="ECO:0007669"/>
    <property type="project" value="InterPro"/>
</dbReference>
<reference evidence="6 7" key="1">
    <citation type="submission" date="2016-10" db="EMBL/GenBank/DDBJ databases">
        <authorList>
            <person name="Varghese N."/>
            <person name="Submissions S."/>
        </authorList>
    </citation>
    <scope>NUCLEOTIDE SEQUENCE [LARGE SCALE GENOMIC DNA]</scope>
    <source>
        <strain evidence="6 7">DSM 18839</strain>
    </source>
</reference>
<dbReference type="InterPro" id="IPR002509">
    <property type="entry name" value="NODB_dom"/>
</dbReference>
<protein>
    <recommendedName>
        <fullName evidence="3">Chitooligosaccharide deacetylase</fullName>
    </recommendedName>
    <alternativeName>
        <fullName evidence="4">Nodulation protein B</fullName>
    </alternativeName>
</protein>